<gene>
    <name evidence="2" type="ORF">GE061_020136</name>
</gene>
<name>A0A8S9WJM9_APOLU</name>
<keyword evidence="3" id="KW-1185">Reference proteome</keyword>
<evidence type="ECO:0000259" key="1">
    <source>
        <dbReference type="Pfam" id="PF00078"/>
    </source>
</evidence>
<dbReference type="Pfam" id="PF03564">
    <property type="entry name" value="DUF1759"/>
    <property type="match status" value="1"/>
</dbReference>
<sequence>MVEEHFRRLYENPNDLSRDAYKLGTATEEDGFKLTIEEINLAINKISIDTSPGPDGIVLRTIRRVRCSEAILAIGMIMSINSHLASSICVGALLRGFLSPTIFNLCQDLALKLLSDPSVAARYGFEVQPGLERIVALAFADDTAIIAKDLQSATCLVELLQTTLLQVGMTINSSKSVAINIQNGRLSEGCLTLSDGSSIRSVTADERIRYLGVNFANGIVFHKRKFLAELETFEDEFKNEGRSDDVMEPIFVQLDHYTKKLNELDRKMMDAILDDEKTTDEALDEEAEIVDEYQMIYLTCRNNFDSVKKDIDAAECRWSDASQEFGKEGSLGAGRRLRLPKLEPIKYDGGLKGWLQFWGQFRKIDEDPTIDDDDKMRLPLMYTVPNSKARRIIEKFPLLGNNYNIALRHLKSRCAKYECLVEVYVRELLQIVVKQASSSGDAMPLSDLYESLETQLRSLETIGVTTDKYVAMLHPMVESCLPVEILKAWGRCKCRREQEHDGEQRITDLEALMNFIKTEVDNEEWIQLAPWVHTGERKRQ</sequence>
<dbReference type="AlphaFoldDB" id="A0A8S9WJM9"/>
<dbReference type="OrthoDB" id="5967017at2759"/>
<dbReference type="InterPro" id="IPR000477">
    <property type="entry name" value="RT_dom"/>
</dbReference>
<feature type="domain" description="Reverse transcriptase" evidence="1">
    <location>
        <begin position="98"/>
        <end position="215"/>
    </location>
</feature>
<organism evidence="2 3">
    <name type="scientific">Apolygus lucorum</name>
    <name type="common">Small green plant bug</name>
    <name type="synonym">Lygocoris lucorum</name>
    <dbReference type="NCBI Taxonomy" id="248454"/>
    <lineage>
        <taxon>Eukaryota</taxon>
        <taxon>Metazoa</taxon>
        <taxon>Ecdysozoa</taxon>
        <taxon>Arthropoda</taxon>
        <taxon>Hexapoda</taxon>
        <taxon>Insecta</taxon>
        <taxon>Pterygota</taxon>
        <taxon>Neoptera</taxon>
        <taxon>Paraneoptera</taxon>
        <taxon>Hemiptera</taxon>
        <taxon>Heteroptera</taxon>
        <taxon>Panheteroptera</taxon>
        <taxon>Cimicomorpha</taxon>
        <taxon>Miridae</taxon>
        <taxon>Mirini</taxon>
        <taxon>Apolygus</taxon>
    </lineage>
</organism>
<dbReference type="InterPro" id="IPR005312">
    <property type="entry name" value="DUF1759"/>
</dbReference>
<reference evidence="2" key="1">
    <citation type="journal article" date="2021" name="Mol. Ecol. Resour.">
        <title>Apolygus lucorum genome provides insights into omnivorousness and mesophyll feeding.</title>
        <authorList>
            <person name="Liu Y."/>
            <person name="Liu H."/>
            <person name="Wang H."/>
            <person name="Huang T."/>
            <person name="Liu B."/>
            <person name="Yang B."/>
            <person name="Yin L."/>
            <person name="Li B."/>
            <person name="Zhang Y."/>
            <person name="Zhang S."/>
            <person name="Jiang F."/>
            <person name="Zhang X."/>
            <person name="Ren Y."/>
            <person name="Wang B."/>
            <person name="Wang S."/>
            <person name="Lu Y."/>
            <person name="Wu K."/>
            <person name="Fan W."/>
            <person name="Wang G."/>
        </authorList>
    </citation>
    <scope>NUCLEOTIDE SEQUENCE</scope>
    <source>
        <strain evidence="2">12Hb</strain>
    </source>
</reference>
<dbReference type="Proteomes" id="UP000466442">
    <property type="component" value="Unassembled WGS sequence"/>
</dbReference>
<evidence type="ECO:0000313" key="2">
    <source>
        <dbReference type="EMBL" id="KAF6197502.1"/>
    </source>
</evidence>
<comment type="caution">
    <text evidence="2">The sequence shown here is derived from an EMBL/GenBank/DDBJ whole genome shotgun (WGS) entry which is preliminary data.</text>
</comment>
<dbReference type="EMBL" id="WIXP02000022">
    <property type="protein sequence ID" value="KAF6197502.1"/>
    <property type="molecule type" value="Genomic_DNA"/>
</dbReference>
<proteinExistence type="predicted"/>
<protein>
    <recommendedName>
        <fullName evidence="1">Reverse transcriptase domain-containing protein</fullName>
    </recommendedName>
</protein>
<evidence type="ECO:0000313" key="3">
    <source>
        <dbReference type="Proteomes" id="UP000466442"/>
    </source>
</evidence>
<dbReference type="Pfam" id="PF00078">
    <property type="entry name" value="RVT_1"/>
    <property type="match status" value="1"/>
</dbReference>
<accession>A0A8S9WJM9</accession>